<reference evidence="1 2" key="1">
    <citation type="journal article" date="2021" name="Commun. Biol.">
        <title>The genome of Shorea leprosula (Dipterocarpaceae) highlights the ecological relevance of drought in aseasonal tropical rainforests.</title>
        <authorList>
            <person name="Ng K.K.S."/>
            <person name="Kobayashi M.J."/>
            <person name="Fawcett J.A."/>
            <person name="Hatakeyama M."/>
            <person name="Paape T."/>
            <person name="Ng C.H."/>
            <person name="Ang C.C."/>
            <person name="Tnah L.H."/>
            <person name="Lee C.T."/>
            <person name="Nishiyama T."/>
            <person name="Sese J."/>
            <person name="O'Brien M.J."/>
            <person name="Copetti D."/>
            <person name="Mohd Noor M.I."/>
            <person name="Ong R.C."/>
            <person name="Putra M."/>
            <person name="Sireger I.Z."/>
            <person name="Indrioko S."/>
            <person name="Kosugi Y."/>
            <person name="Izuno A."/>
            <person name="Isagi Y."/>
            <person name="Lee S.L."/>
            <person name="Shimizu K.K."/>
        </authorList>
    </citation>
    <scope>NUCLEOTIDE SEQUENCE [LARGE SCALE GENOMIC DNA]</scope>
    <source>
        <strain evidence="1">214</strain>
    </source>
</reference>
<dbReference type="AlphaFoldDB" id="A0AAV5MD60"/>
<gene>
    <name evidence="1" type="ORF">SLEP1_g54673</name>
</gene>
<keyword evidence="2" id="KW-1185">Reference proteome</keyword>
<protein>
    <submittedName>
        <fullName evidence="1">Uncharacterized protein</fullName>
    </submittedName>
</protein>
<organism evidence="1 2">
    <name type="scientific">Rubroshorea leprosula</name>
    <dbReference type="NCBI Taxonomy" id="152421"/>
    <lineage>
        <taxon>Eukaryota</taxon>
        <taxon>Viridiplantae</taxon>
        <taxon>Streptophyta</taxon>
        <taxon>Embryophyta</taxon>
        <taxon>Tracheophyta</taxon>
        <taxon>Spermatophyta</taxon>
        <taxon>Magnoliopsida</taxon>
        <taxon>eudicotyledons</taxon>
        <taxon>Gunneridae</taxon>
        <taxon>Pentapetalae</taxon>
        <taxon>rosids</taxon>
        <taxon>malvids</taxon>
        <taxon>Malvales</taxon>
        <taxon>Dipterocarpaceae</taxon>
        <taxon>Rubroshorea</taxon>
    </lineage>
</organism>
<comment type="caution">
    <text evidence="1">The sequence shown here is derived from an EMBL/GenBank/DDBJ whole genome shotgun (WGS) entry which is preliminary data.</text>
</comment>
<sequence length="106" mass="11796">MVTPASLNDGIKMNSSPISQQISQDKIDENNCSILQAVNDDNDTFLTVQVNDLEGLEEISISTAMEIEGPKMLGEDDIIGGMLYFVKLYFMKLYIVKFIKVCNALI</sequence>
<name>A0AAV5MD60_9ROSI</name>
<proteinExistence type="predicted"/>
<evidence type="ECO:0000313" key="2">
    <source>
        <dbReference type="Proteomes" id="UP001054252"/>
    </source>
</evidence>
<dbReference type="Proteomes" id="UP001054252">
    <property type="component" value="Unassembled WGS sequence"/>
</dbReference>
<evidence type="ECO:0000313" key="1">
    <source>
        <dbReference type="EMBL" id="GKV47811.1"/>
    </source>
</evidence>
<dbReference type="EMBL" id="BPVZ01000236">
    <property type="protein sequence ID" value="GKV47811.1"/>
    <property type="molecule type" value="Genomic_DNA"/>
</dbReference>
<accession>A0AAV5MD60</accession>